<sequence>MVIGSGDRQIDDLTNDPDVKRRLSEPTHQWAVIAGDTTDLKATINHPKFIHSRDIPGVWNLLSIFSASESSCGDLRKIESRLDPQAEQEWTNLGSSHPLELDVVAGGVFI</sequence>
<keyword evidence="2" id="KW-1185">Reference proteome</keyword>
<name>A0AAV7IBJ8_COTGL</name>
<proteinExistence type="predicted"/>
<dbReference type="AlphaFoldDB" id="A0AAV7IBJ8"/>
<reference evidence="1 2" key="1">
    <citation type="journal article" date="2021" name="J. Hered.">
        <title>A chromosome-level genome assembly of the parasitoid wasp, Cotesia glomerata (Hymenoptera: Braconidae).</title>
        <authorList>
            <person name="Pinto B.J."/>
            <person name="Weis J.J."/>
            <person name="Gamble T."/>
            <person name="Ode P.J."/>
            <person name="Paul R."/>
            <person name="Zaspel J.M."/>
        </authorList>
    </citation>
    <scope>NUCLEOTIDE SEQUENCE [LARGE SCALE GENOMIC DNA]</scope>
    <source>
        <strain evidence="1">CgM1</strain>
    </source>
</reference>
<dbReference type="Proteomes" id="UP000826195">
    <property type="component" value="Unassembled WGS sequence"/>
</dbReference>
<gene>
    <name evidence="1" type="ORF">KQX54_004046</name>
</gene>
<evidence type="ECO:0000313" key="1">
    <source>
        <dbReference type="EMBL" id="KAH0557324.1"/>
    </source>
</evidence>
<comment type="caution">
    <text evidence="1">The sequence shown here is derived from an EMBL/GenBank/DDBJ whole genome shotgun (WGS) entry which is preliminary data.</text>
</comment>
<dbReference type="EMBL" id="JAHXZJ010000747">
    <property type="protein sequence ID" value="KAH0557324.1"/>
    <property type="molecule type" value="Genomic_DNA"/>
</dbReference>
<organism evidence="1 2">
    <name type="scientific">Cotesia glomerata</name>
    <name type="common">Lepidopteran parasitic wasp</name>
    <name type="synonym">Apanteles glomeratus</name>
    <dbReference type="NCBI Taxonomy" id="32391"/>
    <lineage>
        <taxon>Eukaryota</taxon>
        <taxon>Metazoa</taxon>
        <taxon>Ecdysozoa</taxon>
        <taxon>Arthropoda</taxon>
        <taxon>Hexapoda</taxon>
        <taxon>Insecta</taxon>
        <taxon>Pterygota</taxon>
        <taxon>Neoptera</taxon>
        <taxon>Endopterygota</taxon>
        <taxon>Hymenoptera</taxon>
        <taxon>Apocrita</taxon>
        <taxon>Ichneumonoidea</taxon>
        <taxon>Braconidae</taxon>
        <taxon>Microgastrinae</taxon>
        <taxon>Cotesia</taxon>
    </lineage>
</organism>
<accession>A0AAV7IBJ8</accession>
<evidence type="ECO:0000313" key="2">
    <source>
        <dbReference type="Proteomes" id="UP000826195"/>
    </source>
</evidence>
<protein>
    <submittedName>
        <fullName evidence="1">Uncharacterized protein</fullName>
    </submittedName>
</protein>